<reference evidence="1" key="1">
    <citation type="submission" date="2021-08" db="EMBL/GenBank/DDBJ databases">
        <authorList>
            <person name="Sakaguchi M."/>
            <person name="Kikuchi T."/>
            <person name="Urbanczyk H."/>
        </authorList>
    </citation>
    <scope>NUCLEOTIDE SEQUENCE</scope>
    <source>
        <strain evidence="1">020920N</strain>
    </source>
</reference>
<keyword evidence="2" id="KW-1185">Reference proteome</keyword>
<dbReference type="EMBL" id="CP082275">
    <property type="protein sequence ID" value="USH03645.1"/>
    <property type="molecule type" value="Genomic_DNA"/>
</dbReference>
<accession>A0ABY4WXC9</accession>
<organism evidence="1 2">
    <name type="scientific">Grimontia kaedaensis</name>
    <dbReference type="NCBI Taxonomy" id="2872157"/>
    <lineage>
        <taxon>Bacteria</taxon>
        <taxon>Pseudomonadati</taxon>
        <taxon>Pseudomonadota</taxon>
        <taxon>Gammaproteobacteria</taxon>
        <taxon>Vibrionales</taxon>
        <taxon>Vibrionaceae</taxon>
        <taxon>Grimontia</taxon>
    </lineage>
</organism>
<dbReference type="NCBIfam" id="TIGR03950">
    <property type="entry name" value="sidero_Fe_reduc"/>
    <property type="match status" value="1"/>
</dbReference>
<name>A0ABY4WXC9_9GAMM</name>
<proteinExistence type="predicted"/>
<protein>
    <submittedName>
        <fullName evidence="1">Siderophore ferric iron reductase</fullName>
    </submittedName>
</protein>
<dbReference type="Proteomes" id="UP001056255">
    <property type="component" value="Chromosome I"/>
</dbReference>
<dbReference type="InterPro" id="IPR023998">
    <property type="entry name" value="FCR-like"/>
</dbReference>
<sequence length="258" mass="29985">MFPDWLKLFWFRPQSPAIYQLIFTHSKQVSPYLKGSFGDLPQSCISIENPTSSASIREVYREIEGSNPEAGGSYWLTRTWDLLCWQPIYLSFLSIYGLKSLPDFTQFGQFKRNRLVAGYRFASEEHWHGEPEELIPLAAEQLSELFEQYRAQINDWARIRPGFTNHLLADLILSCLIKLQTLRPELESDYIEEQAALWLDAFKLPKKHLISLSRDEATGKLRHMRISCCLVYKCKKGSLCSDCPRRNTRQALTRVKES</sequence>
<gene>
    <name evidence="1" type="ORF">K6Q96_06525</name>
</gene>
<evidence type="ECO:0000313" key="2">
    <source>
        <dbReference type="Proteomes" id="UP001056255"/>
    </source>
</evidence>
<dbReference type="RefSeq" id="WP_251878814.1">
    <property type="nucleotide sequence ID" value="NZ_CP082275.1"/>
</dbReference>
<evidence type="ECO:0000313" key="1">
    <source>
        <dbReference type="EMBL" id="USH03645.1"/>
    </source>
</evidence>